<dbReference type="Pfam" id="PF05016">
    <property type="entry name" value="ParE_toxin"/>
    <property type="match status" value="1"/>
</dbReference>
<dbReference type="PANTHER" id="PTHR33755">
    <property type="entry name" value="TOXIN PARE1-RELATED"/>
    <property type="match status" value="1"/>
</dbReference>
<sequence>MKTVEIKQRAMDDLREISDYIARDDPSQAESYIAELLKRIAWVGDNPLLYRVRLRWKYDLRIAHHGRYQIVYRADDVSVVILRVAHSSRDLNALLEEIE</sequence>
<keyword evidence="2" id="KW-1277">Toxin-antitoxin system</keyword>
<dbReference type="AlphaFoldDB" id="A0A0G3X7Q5"/>
<name>A0A0G3X7Q5_9SPHN</name>
<keyword evidence="4" id="KW-1185">Reference proteome</keyword>
<dbReference type="InterPro" id="IPR007712">
    <property type="entry name" value="RelE/ParE_toxin"/>
</dbReference>
<comment type="similarity">
    <text evidence="1">Belongs to the RelE toxin family.</text>
</comment>
<dbReference type="EMBL" id="CP011805">
    <property type="protein sequence ID" value="AKM07560.1"/>
    <property type="molecule type" value="Genomic_DNA"/>
</dbReference>
<reference evidence="3 4" key="1">
    <citation type="submission" date="2015-06" db="EMBL/GenBank/DDBJ databases">
        <authorList>
            <person name="Kim K.M."/>
        </authorList>
    </citation>
    <scope>NUCLEOTIDE SEQUENCE [LARGE SCALE GENOMIC DNA]</scope>
    <source>
        <strain evidence="3 4">KCTC 22370</strain>
    </source>
</reference>
<evidence type="ECO:0000256" key="2">
    <source>
        <dbReference type="ARBA" id="ARBA00022649"/>
    </source>
</evidence>
<accession>A0A0G3X7Q5</accession>
<gene>
    <name evidence="3" type="ORF">AM2010_1490</name>
</gene>
<dbReference type="InterPro" id="IPR035093">
    <property type="entry name" value="RelE/ParE_toxin_dom_sf"/>
</dbReference>
<dbReference type="Gene3D" id="3.30.2310.20">
    <property type="entry name" value="RelE-like"/>
    <property type="match status" value="1"/>
</dbReference>
<dbReference type="RefSeq" id="WP_082132833.1">
    <property type="nucleotide sequence ID" value="NZ_CP011805.1"/>
</dbReference>
<evidence type="ECO:0000313" key="3">
    <source>
        <dbReference type="EMBL" id="AKM07560.1"/>
    </source>
</evidence>
<protein>
    <submittedName>
        <fullName evidence="3">Plasmid stabilization protein</fullName>
    </submittedName>
</protein>
<evidence type="ECO:0000313" key="4">
    <source>
        <dbReference type="Proteomes" id="UP000037643"/>
    </source>
</evidence>
<dbReference type="InterPro" id="IPR051803">
    <property type="entry name" value="TA_system_RelE-like_toxin"/>
</dbReference>
<dbReference type="PATRIC" id="fig|543877.4.peg.1516"/>
<dbReference type="Proteomes" id="UP000037643">
    <property type="component" value="Chromosome"/>
</dbReference>
<organism evidence="3 4">
    <name type="scientific">Pelagerythrobacter marensis</name>
    <dbReference type="NCBI Taxonomy" id="543877"/>
    <lineage>
        <taxon>Bacteria</taxon>
        <taxon>Pseudomonadati</taxon>
        <taxon>Pseudomonadota</taxon>
        <taxon>Alphaproteobacteria</taxon>
        <taxon>Sphingomonadales</taxon>
        <taxon>Erythrobacteraceae</taxon>
        <taxon>Pelagerythrobacter</taxon>
    </lineage>
</organism>
<proteinExistence type="inferred from homology"/>
<evidence type="ECO:0000256" key="1">
    <source>
        <dbReference type="ARBA" id="ARBA00006226"/>
    </source>
</evidence>
<dbReference type="KEGG" id="amx:AM2010_1490"/>
<dbReference type="STRING" id="543877.AM2010_1490"/>